<dbReference type="SUPFAM" id="SSF55021">
    <property type="entry name" value="ACT-like"/>
    <property type="match status" value="2"/>
</dbReference>
<organism evidence="2 3">
    <name type="scientific">Vanrija pseudolonga</name>
    <dbReference type="NCBI Taxonomy" id="143232"/>
    <lineage>
        <taxon>Eukaryota</taxon>
        <taxon>Fungi</taxon>
        <taxon>Dikarya</taxon>
        <taxon>Basidiomycota</taxon>
        <taxon>Agaricomycotina</taxon>
        <taxon>Tremellomycetes</taxon>
        <taxon>Trichosporonales</taxon>
        <taxon>Trichosporonaceae</taxon>
        <taxon>Vanrija</taxon>
    </lineage>
</organism>
<dbReference type="Gene3D" id="3.30.2130.10">
    <property type="entry name" value="VC0802-like"/>
    <property type="match status" value="1"/>
</dbReference>
<reference evidence="2" key="1">
    <citation type="submission" date="2023-10" db="EMBL/GenBank/DDBJ databases">
        <authorList>
            <person name="Noh H."/>
        </authorList>
    </citation>
    <scope>NUCLEOTIDE SEQUENCE</scope>
    <source>
        <strain evidence="2">DUCC4014</strain>
    </source>
</reference>
<dbReference type="GO" id="GO:0006520">
    <property type="term" value="P:amino acid metabolic process"/>
    <property type="evidence" value="ECO:0007669"/>
    <property type="project" value="UniProtKB-ARBA"/>
</dbReference>
<dbReference type="Proteomes" id="UP000827549">
    <property type="component" value="Chromosome 3"/>
</dbReference>
<dbReference type="AlphaFoldDB" id="A0AAF0YCB3"/>
<protein>
    <recommendedName>
        <fullName evidence="1">CASTOR ACT domain-containing protein</fullName>
    </recommendedName>
</protein>
<dbReference type="EMBL" id="CP086716">
    <property type="protein sequence ID" value="WOO80948.1"/>
    <property type="molecule type" value="Genomic_DNA"/>
</dbReference>
<evidence type="ECO:0000259" key="1">
    <source>
        <dbReference type="Pfam" id="PF13840"/>
    </source>
</evidence>
<dbReference type="InterPro" id="IPR045865">
    <property type="entry name" value="ACT-like_dom_sf"/>
</dbReference>
<dbReference type="InterPro" id="IPR027795">
    <property type="entry name" value="CASTOR_ACT_dom"/>
</dbReference>
<evidence type="ECO:0000313" key="2">
    <source>
        <dbReference type="EMBL" id="WOO80948.1"/>
    </source>
</evidence>
<dbReference type="Pfam" id="PF13840">
    <property type="entry name" value="ACT_7"/>
    <property type="match status" value="1"/>
</dbReference>
<dbReference type="RefSeq" id="XP_062626980.1">
    <property type="nucleotide sequence ID" value="XM_062770996.1"/>
</dbReference>
<dbReference type="PANTHER" id="PTHR31131">
    <property type="entry name" value="CHROMOSOME 1, WHOLE GENOME SHOTGUN SEQUENCE"/>
    <property type="match status" value="1"/>
</dbReference>
<feature type="domain" description="CASTOR ACT" evidence="1">
    <location>
        <begin position="83"/>
        <end position="136"/>
    </location>
</feature>
<keyword evidence="3" id="KW-1185">Reference proteome</keyword>
<dbReference type="PIRSF" id="PIRSF008459">
    <property type="entry name" value="UCP008459"/>
    <property type="match status" value="1"/>
</dbReference>
<dbReference type="InterPro" id="IPR016540">
    <property type="entry name" value="UCP008459"/>
</dbReference>
<accession>A0AAF0YCB3</accession>
<sequence length="149" mass="15911">MPSEPQPKGTYTLDLKHPALHLSVLPDALFVHRFPRGHAVPSAFLDAGDAFVSVTRTKDEVSVVADKAATEAALGKAEQLGGPWAALKIAGPLEHHMVGVLSQLSQVLKDAKISIFAISTWDTDYVLVTRDTLAGAKAELLEAGWVFDA</sequence>
<name>A0AAF0YCB3_9TREE</name>
<gene>
    <name evidence="2" type="ORF">LOC62_03G004478</name>
</gene>
<dbReference type="PANTHER" id="PTHR31131:SF6">
    <property type="entry name" value="CASTOR ACT DOMAIN-CONTAINING PROTEIN"/>
    <property type="match status" value="1"/>
</dbReference>
<evidence type="ECO:0000313" key="3">
    <source>
        <dbReference type="Proteomes" id="UP000827549"/>
    </source>
</evidence>
<dbReference type="GeneID" id="87807716"/>
<proteinExistence type="predicted"/>
<dbReference type="InterPro" id="IPR051719">
    <property type="entry name" value="CASTOR_mTORC1"/>
</dbReference>
<dbReference type="GO" id="GO:0046394">
    <property type="term" value="P:carboxylic acid biosynthetic process"/>
    <property type="evidence" value="ECO:0007669"/>
    <property type="project" value="UniProtKB-ARBA"/>
</dbReference>